<dbReference type="NCBIfam" id="TIGR00756">
    <property type="entry name" value="PPR"/>
    <property type="match status" value="1"/>
</dbReference>
<dbReference type="Proteomes" id="UP001419268">
    <property type="component" value="Unassembled WGS sequence"/>
</dbReference>
<reference evidence="4 5" key="1">
    <citation type="submission" date="2024-01" db="EMBL/GenBank/DDBJ databases">
        <title>Genome assemblies of Stephania.</title>
        <authorList>
            <person name="Yang L."/>
        </authorList>
    </citation>
    <scope>NUCLEOTIDE SEQUENCE [LARGE SCALE GENOMIC DNA]</scope>
    <source>
        <strain evidence="4">JXDWG</strain>
        <tissue evidence="4">Leaf</tissue>
    </source>
</reference>
<evidence type="ECO:0000313" key="5">
    <source>
        <dbReference type="Proteomes" id="UP001419268"/>
    </source>
</evidence>
<keyword evidence="2" id="KW-0677">Repeat</keyword>
<evidence type="ECO:0000256" key="1">
    <source>
        <dbReference type="ARBA" id="ARBA00007626"/>
    </source>
</evidence>
<dbReference type="InterPro" id="IPR011990">
    <property type="entry name" value="TPR-like_helical_dom_sf"/>
</dbReference>
<dbReference type="Pfam" id="PF13041">
    <property type="entry name" value="PPR_2"/>
    <property type="match status" value="1"/>
</dbReference>
<dbReference type="EMBL" id="JBBNAG010000012">
    <property type="protein sequence ID" value="KAK9089179.1"/>
    <property type="molecule type" value="Genomic_DNA"/>
</dbReference>
<evidence type="ECO:0008006" key="6">
    <source>
        <dbReference type="Google" id="ProtNLM"/>
    </source>
</evidence>
<gene>
    <name evidence="4" type="ORF">Scep_028261</name>
</gene>
<dbReference type="PANTHER" id="PTHR47941">
    <property type="entry name" value="PENTATRICOPEPTIDE REPEAT-CONTAINING PROTEIN 3, MITOCHONDRIAL"/>
    <property type="match status" value="1"/>
</dbReference>
<accession>A0AAP0E9L2</accession>
<sequence>MAGMSQVEFTMKYNMRLSYIQYKGKKRKVDTGDQLATKDPVDLDSRIDYGVLECILEIFGEMNENGCLPDIATFNSLIKHLCKIRRMEKVHELLDKMENTKGHYTPNPSTYSYLLKSLKKPNEVPVLLGRTKKNGCVVTPYIYNLILKLFMDWNDEEGFSSIWYKMERNGLGPYQRSYTIVVHGLHNKGKMEEALQYFLRDDVKGIDTRTTYQIVRQSH</sequence>
<protein>
    <recommendedName>
        <fullName evidence="6">Pentatricopeptide repeat-containing protein</fullName>
    </recommendedName>
</protein>
<feature type="repeat" description="PPR" evidence="3">
    <location>
        <begin position="70"/>
        <end position="100"/>
    </location>
</feature>
<organism evidence="4 5">
    <name type="scientific">Stephania cephalantha</name>
    <dbReference type="NCBI Taxonomy" id="152367"/>
    <lineage>
        <taxon>Eukaryota</taxon>
        <taxon>Viridiplantae</taxon>
        <taxon>Streptophyta</taxon>
        <taxon>Embryophyta</taxon>
        <taxon>Tracheophyta</taxon>
        <taxon>Spermatophyta</taxon>
        <taxon>Magnoliopsida</taxon>
        <taxon>Ranunculales</taxon>
        <taxon>Menispermaceae</taxon>
        <taxon>Menispermoideae</taxon>
        <taxon>Cissampelideae</taxon>
        <taxon>Stephania</taxon>
    </lineage>
</organism>
<evidence type="ECO:0000313" key="4">
    <source>
        <dbReference type="EMBL" id="KAK9089179.1"/>
    </source>
</evidence>
<evidence type="ECO:0000256" key="2">
    <source>
        <dbReference type="ARBA" id="ARBA00022737"/>
    </source>
</evidence>
<comment type="similarity">
    <text evidence="1">Belongs to the PPR family. P subfamily.</text>
</comment>
<evidence type="ECO:0000256" key="3">
    <source>
        <dbReference type="PROSITE-ProRule" id="PRU00708"/>
    </source>
</evidence>
<keyword evidence="5" id="KW-1185">Reference proteome</keyword>
<name>A0AAP0E9L2_9MAGN</name>
<proteinExistence type="inferred from homology"/>
<dbReference type="Pfam" id="PF01535">
    <property type="entry name" value="PPR"/>
    <property type="match status" value="1"/>
</dbReference>
<dbReference type="PROSITE" id="PS51375">
    <property type="entry name" value="PPR"/>
    <property type="match status" value="1"/>
</dbReference>
<comment type="caution">
    <text evidence="4">The sequence shown here is derived from an EMBL/GenBank/DDBJ whole genome shotgun (WGS) entry which is preliminary data.</text>
</comment>
<dbReference type="InterPro" id="IPR002885">
    <property type="entry name" value="PPR_rpt"/>
</dbReference>
<dbReference type="AlphaFoldDB" id="A0AAP0E9L2"/>
<dbReference type="Gene3D" id="1.25.40.10">
    <property type="entry name" value="Tetratricopeptide repeat domain"/>
    <property type="match status" value="2"/>
</dbReference>